<dbReference type="GO" id="GO:0016818">
    <property type="term" value="F:hydrolase activity, acting on acid anhydrides, in phosphorus-containing anhydrides"/>
    <property type="evidence" value="ECO:0007669"/>
    <property type="project" value="InterPro"/>
</dbReference>
<dbReference type="InterPro" id="IPR006054">
    <property type="entry name" value="DnaQ"/>
</dbReference>
<keyword evidence="6" id="KW-0378">Hydrolase</keyword>
<evidence type="ECO:0000256" key="4">
    <source>
        <dbReference type="ARBA" id="ARBA00022722"/>
    </source>
</evidence>
<dbReference type="Proteomes" id="UP000070422">
    <property type="component" value="Unassembled WGS sequence"/>
</dbReference>
<comment type="caution">
    <text evidence="14">The sequence shown here is derived from an EMBL/GenBank/DDBJ whole genome shotgun (WGS) entry which is preliminary data.</text>
</comment>
<dbReference type="GO" id="GO:0003887">
    <property type="term" value="F:DNA-directed DNA polymerase activity"/>
    <property type="evidence" value="ECO:0007669"/>
    <property type="project" value="UniProtKB-KW"/>
</dbReference>
<dbReference type="GO" id="GO:0045004">
    <property type="term" value="P:DNA replication proofreading"/>
    <property type="evidence" value="ECO:0007669"/>
    <property type="project" value="TreeGrafter"/>
</dbReference>
<dbReference type="InterPro" id="IPR006555">
    <property type="entry name" value="ATP-dep_Helicase_C"/>
</dbReference>
<dbReference type="SUPFAM" id="SSF52540">
    <property type="entry name" value="P-loop containing nucleoside triphosphate hydrolases"/>
    <property type="match status" value="1"/>
</dbReference>
<protein>
    <recommendedName>
        <fullName evidence="10">DNA polymerase III polC-type</fullName>
    </recommendedName>
</protein>
<dbReference type="InterPro" id="IPR014013">
    <property type="entry name" value="Helic_SF1/SF2_ATP-bd_DinG/Rad3"/>
</dbReference>
<gene>
    <name evidence="14" type="ORF">HMPREF3187_00515</name>
</gene>
<keyword evidence="11" id="KW-0175">Coiled coil</keyword>
<dbReference type="GO" id="GO:0005829">
    <property type="term" value="C:cytosol"/>
    <property type="evidence" value="ECO:0007669"/>
    <property type="project" value="TreeGrafter"/>
</dbReference>
<keyword evidence="1" id="KW-0808">Transferase</keyword>
<dbReference type="NCBIfam" id="TIGR00573">
    <property type="entry name" value="dnaq"/>
    <property type="match status" value="1"/>
</dbReference>
<dbReference type="PATRIC" id="fig|87541.4.peg.517"/>
<dbReference type="InterPro" id="IPR027417">
    <property type="entry name" value="P-loop_NTPase"/>
</dbReference>
<dbReference type="Gene3D" id="3.30.420.10">
    <property type="entry name" value="Ribonuclease H-like superfamily/Ribonuclease H"/>
    <property type="match status" value="1"/>
</dbReference>
<dbReference type="EMBL" id="LSCQ01000025">
    <property type="protein sequence ID" value="KXB37553.1"/>
    <property type="molecule type" value="Genomic_DNA"/>
</dbReference>
<dbReference type="SMART" id="SM00491">
    <property type="entry name" value="HELICc2"/>
    <property type="match status" value="1"/>
</dbReference>
<evidence type="ECO:0000256" key="5">
    <source>
        <dbReference type="ARBA" id="ARBA00022741"/>
    </source>
</evidence>
<dbReference type="SMART" id="SM00479">
    <property type="entry name" value="EXOIII"/>
    <property type="match status" value="1"/>
</dbReference>
<keyword evidence="7 14" id="KW-0269">Exonuclease</keyword>
<evidence type="ECO:0000256" key="3">
    <source>
        <dbReference type="ARBA" id="ARBA00022705"/>
    </source>
</evidence>
<dbReference type="InterPro" id="IPR036397">
    <property type="entry name" value="RNaseH_sf"/>
</dbReference>
<keyword evidence="3" id="KW-0235">DNA replication</keyword>
<dbReference type="Pfam" id="PF00929">
    <property type="entry name" value="RNase_T"/>
    <property type="match status" value="1"/>
</dbReference>
<evidence type="ECO:0000259" key="12">
    <source>
        <dbReference type="PROSITE" id="PS51193"/>
    </source>
</evidence>
<keyword evidence="9" id="KW-0239">DNA-directed DNA polymerase</keyword>
<dbReference type="STRING" id="87541.AWM71_01285"/>
<evidence type="ECO:0000256" key="11">
    <source>
        <dbReference type="SAM" id="Coils"/>
    </source>
</evidence>
<feature type="domain" description="Helicase C-terminal" evidence="13">
    <location>
        <begin position="716"/>
        <end position="870"/>
    </location>
</feature>
<evidence type="ECO:0000256" key="1">
    <source>
        <dbReference type="ARBA" id="ARBA00022679"/>
    </source>
</evidence>
<evidence type="ECO:0000256" key="6">
    <source>
        <dbReference type="ARBA" id="ARBA00022801"/>
    </source>
</evidence>
<feature type="coiled-coil region" evidence="11">
    <location>
        <begin position="507"/>
        <end position="534"/>
    </location>
</feature>
<evidence type="ECO:0000256" key="2">
    <source>
        <dbReference type="ARBA" id="ARBA00022695"/>
    </source>
</evidence>
<dbReference type="CDD" id="cd06127">
    <property type="entry name" value="DEDDh"/>
    <property type="match status" value="1"/>
</dbReference>
<feature type="domain" description="Helicase ATP-binding" evidence="12">
    <location>
        <begin position="221"/>
        <end position="528"/>
    </location>
</feature>
<dbReference type="PANTHER" id="PTHR30231">
    <property type="entry name" value="DNA POLYMERASE III SUBUNIT EPSILON"/>
    <property type="match status" value="1"/>
</dbReference>
<dbReference type="PROSITE" id="PS51194">
    <property type="entry name" value="HELICASE_CTER"/>
    <property type="match status" value="1"/>
</dbReference>
<dbReference type="GO" id="GO:0005524">
    <property type="term" value="F:ATP binding"/>
    <property type="evidence" value="ECO:0007669"/>
    <property type="project" value="UniProtKB-KW"/>
</dbReference>
<evidence type="ECO:0000313" key="14">
    <source>
        <dbReference type="EMBL" id="KXB37553.1"/>
    </source>
</evidence>
<dbReference type="PROSITE" id="PS51193">
    <property type="entry name" value="HELICASE_ATP_BIND_2"/>
    <property type="match status" value="1"/>
</dbReference>
<dbReference type="Pfam" id="PF13307">
    <property type="entry name" value="Helicase_C_2"/>
    <property type="match status" value="1"/>
</dbReference>
<evidence type="ECO:0000313" key="15">
    <source>
        <dbReference type="Proteomes" id="UP000070422"/>
    </source>
</evidence>
<evidence type="ECO:0000256" key="8">
    <source>
        <dbReference type="ARBA" id="ARBA00022840"/>
    </source>
</evidence>
<evidence type="ECO:0000256" key="9">
    <source>
        <dbReference type="ARBA" id="ARBA00022932"/>
    </source>
</evidence>
<dbReference type="InterPro" id="IPR001650">
    <property type="entry name" value="Helicase_C-like"/>
</dbReference>
<organism evidence="14 15">
    <name type="scientific">Aerococcus christensenii</name>
    <dbReference type="NCBI Taxonomy" id="87541"/>
    <lineage>
        <taxon>Bacteria</taxon>
        <taxon>Bacillati</taxon>
        <taxon>Bacillota</taxon>
        <taxon>Bacilli</taxon>
        <taxon>Lactobacillales</taxon>
        <taxon>Aerococcaceae</taxon>
        <taxon>Aerococcus</taxon>
    </lineage>
</organism>
<dbReference type="PANTHER" id="PTHR30231:SF41">
    <property type="entry name" value="DNA POLYMERASE III SUBUNIT EPSILON"/>
    <property type="match status" value="1"/>
</dbReference>
<dbReference type="InterPro" id="IPR012337">
    <property type="entry name" value="RNaseH-like_sf"/>
</dbReference>
<evidence type="ECO:0000256" key="10">
    <source>
        <dbReference type="ARBA" id="ARBA00070925"/>
    </source>
</evidence>
<keyword evidence="5" id="KW-0547">Nucleotide-binding</keyword>
<dbReference type="OrthoDB" id="9803913at2"/>
<sequence length="901" mass="104108">MSTRYAVVDLETTGPKVKEGDRIIQIGAVFLEEGKRVEEYATNVNPLQPLSEHVSNLTGIQDEDLAGAPLFEELAEVLWQKLQGCVFVAHNLQFDYNFLSHSFEAVGLPPLNLRGIDTVELVRLFYPQAKSYRLGDFCKAHGISLEHAHTAIEDAGATASLLELVHTKIAQFPESLYQQLKPFLAFLSKDCQDFVDACYAQNLFVKKKEGGYDSPFTFRKDLGNFTVYSQSTPSVSSRFSEGEKVYQNIALDSQNFFEEGQGLQVIQADSGLGKSFNVTLGALRSSCDRVVLSLPNNFLGEDWVKNRLPDLAAQLGREVKYTFLKSAKHYVNLASMKQFIVYAKSNYSEINKQEAHFIVAVLVWLFETKTGEKSELNWGLFQSKLWDKIDQQEEAYDFSKEDFGEYDFERRPLQAAKDCELIITNHAYLNQYVDWLKQEGWVNERTAFILDECHRLPKVYQTNHQISFDISQMERYLRGQNQLLSQTLRYPFSDEHSLVFYQWESSYQKVLLLLDALTDDLEKLLDRAEADKEGERVVYCSYEQMTLSAHWLDLVDFWQEFCRLIWLSKDVFKAFRSQIEEKKSRWTQWEKNLSLGQRLVSQLEDLVTLDDHYFFVVKQESLISEAGGHLLLMGSLTNPREQLGQWLRRLGHRVALVSATPAEGMSVEQLESYYGITGLKAVTYPSYYDYDRQIRAVVLKDQPSLPEVDEEEASQLVCRVLTFLQEHQKGPIQVFFQSKAFLRQVFEFLEKEWEDEPLSHVYRQKEKASRIRLFNRFKQDEKGILLGTASFAEGVHLNRGIAVYVLTRLPFQSPEEVYQKAWQDYYQAHEGNYFKKEALKEMLISLKQILGRLLNQPVDYSLFISLDKRIIASPYAKIIQEALPEGLTFEEVSLEELEDKQ</sequence>
<keyword evidence="14" id="KW-0347">Helicase</keyword>
<dbReference type="GO" id="GO:0008408">
    <property type="term" value="F:3'-5' exonuclease activity"/>
    <property type="evidence" value="ECO:0007669"/>
    <property type="project" value="TreeGrafter"/>
</dbReference>
<name>A0A133Y2W7_9LACT</name>
<dbReference type="RefSeq" id="WP_060936574.1">
    <property type="nucleotide sequence ID" value="NZ_JASOZP010000003.1"/>
</dbReference>
<accession>A0A133Y2W7</accession>
<dbReference type="GO" id="GO:0003677">
    <property type="term" value="F:DNA binding"/>
    <property type="evidence" value="ECO:0007669"/>
    <property type="project" value="InterPro"/>
</dbReference>
<keyword evidence="8" id="KW-0067">ATP-binding</keyword>
<dbReference type="GO" id="GO:0004386">
    <property type="term" value="F:helicase activity"/>
    <property type="evidence" value="ECO:0007669"/>
    <property type="project" value="UniProtKB-KW"/>
</dbReference>
<proteinExistence type="predicted"/>
<keyword evidence="2" id="KW-0548">Nucleotidyltransferase</keyword>
<dbReference type="Gene3D" id="3.40.50.300">
    <property type="entry name" value="P-loop containing nucleotide triphosphate hydrolases"/>
    <property type="match status" value="2"/>
</dbReference>
<dbReference type="InterPro" id="IPR013520">
    <property type="entry name" value="Ribonucl_H"/>
</dbReference>
<dbReference type="SUPFAM" id="SSF53098">
    <property type="entry name" value="Ribonuclease H-like"/>
    <property type="match status" value="1"/>
</dbReference>
<evidence type="ECO:0000256" key="7">
    <source>
        <dbReference type="ARBA" id="ARBA00022839"/>
    </source>
</evidence>
<reference evidence="14 15" key="1">
    <citation type="submission" date="2016-01" db="EMBL/GenBank/DDBJ databases">
        <authorList>
            <person name="Oliw E.H."/>
        </authorList>
    </citation>
    <scope>NUCLEOTIDE SEQUENCE [LARGE SCALE GENOMIC DNA]</scope>
    <source>
        <strain evidence="14 15">KA00635</strain>
    </source>
</reference>
<keyword evidence="4" id="KW-0540">Nuclease</keyword>
<dbReference type="AlphaFoldDB" id="A0A133Y2W7"/>
<dbReference type="FunFam" id="3.30.420.10:FF:000045">
    <property type="entry name" value="3'-5' exonuclease DinG"/>
    <property type="match status" value="1"/>
</dbReference>
<evidence type="ECO:0000259" key="13">
    <source>
        <dbReference type="PROSITE" id="PS51194"/>
    </source>
</evidence>